<dbReference type="SUPFAM" id="SSF52283">
    <property type="entry name" value="Formate/glycerate dehydrogenase catalytic domain-like"/>
    <property type="match status" value="1"/>
</dbReference>
<sequence>MSIAIIFNQMNPYPWKESLVEKLKNTSVEIYPNIENKNNIDFIICWKPNINITKEFPNIKVIHSAGAGVDHILQTQKLNTSVAIARIVDESLPKDMFEFVLTSILYKMKNFETYTTNKYKQTWKQFRYTPTQETTVTVLGLGNIGKYVAEKLADFGFIVKGWSNSFKKITCVETSYGKSGMENSIKGADFLVNLLPLTTKTTGILNKQTLRLLNKKGVLINAGRGHHLIENDLIDLLDTNHLSGAILDVFRKEPLPKEHPFWKHPKITITPHIASLTTKESAINLVLDNYNRFQNNQPLLHTISHTKGY</sequence>
<dbReference type="InterPro" id="IPR036291">
    <property type="entry name" value="NAD(P)-bd_dom_sf"/>
</dbReference>
<evidence type="ECO:0000256" key="1">
    <source>
        <dbReference type="ARBA" id="ARBA00023002"/>
    </source>
</evidence>
<keyword evidence="5" id="KW-1185">Reference proteome</keyword>
<dbReference type="RefSeq" id="WP_348739839.1">
    <property type="nucleotide sequence ID" value="NZ_CAXJRC010000044.1"/>
</dbReference>
<dbReference type="PANTHER" id="PTHR43333:SF1">
    <property type="entry name" value="D-ISOMER SPECIFIC 2-HYDROXYACID DEHYDROGENASE NAD-BINDING DOMAIN-CONTAINING PROTEIN"/>
    <property type="match status" value="1"/>
</dbReference>
<reference evidence="4 5" key="1">
    <citation type="submission" date="2024-05" db="EMBL/GenBank/DDBJ databases">
        <authorList>
            <person name="Duchaud E."/>
        </authorList>
    </citation>
    <scope>NUCLEOTIDE SEQUENCE [LARGE SCALE GENOMIC DNA]</scope>
    <source>
        <strain evidence="4">Ena-SAMPLE-TAB-13-05-2024-13:56:06:370-140305</strain>
    </source>
</reference>
<evidence type="ECO:0000313" key="5">
    <source>
        <dbReference type="Proteomes" id="UP001497602"/>
    </source>
</evidence>
<organism evidence="4 5">
    <name type="scientific">Tenacibaculum vairaonense</name>
    <dbReference type="NCBI Taxonomy" id="3137860"/>
    <lineage>
        <taxon>Bacteria</taxon>
        <taxon>Pseudomonadati</taxon>
        <taxon>Bacteroidota</taxon>
        <taxon>Flavobacteriia</taxon>
        <taxon>Flavobacteriales</taxon>
        <taxon>Flavobacteriaceae</taxon>
        <taxon>Tenacibaculum</taxon>
    </lineage>
</organism>
<dbReference type="EC" id="1.1.1.79" evidence="4"/>
<keyword evidence="1 4" id="KW-0560">Oxidoreductase</keyword>
<dbReference type="GO" id="GO:0030267">
    <property type="term" value="F:glyoxylate reductase (NADPH) activity"/>
    <property type="evidence" value="ECO:0007669"/>
    <property type="project" value="UniProtKB-EC"/>
</dbReference>
<dbReference type="Pfam" id="PF02826">
    <property type="entry name" value="2-Hacid_dh_C"/>
    <property type="match status" value="1"/>
</dbReference>
<dbReference type="EMBL" id="CAXJRC010000044">
    <property type="protein sequence ID" value="CAL2108251.1"/>
    <property type="molecule type" value="Genomic_DNA"/>
</dbReference>
<comment type="caution">
    <text evidence="4">The sequence shown here is derived from an EMBL/GenBank/DDBJ whole genome shotgun (WGS) entry which is preliminary data.</text>
</comment>
<dbReference type="SUPFAM" id="SSF51735">
    <property type="entry name" value="NAD(P)-binding Rossmann-fold domains"/>
    <property type="match status" value="1"/>
</dbReference>
<gene>
    <name evidence="4" type="ORF">T190115A13A_70024</name>
</gene>
<dbReference type="InterPro" id="IPR006140">
    <property type="entry name" value="D-isomer_DH_NAD-bd"/>
</dbReference>
<dbReference type="Proteomes" id="UP001497602">
    <property type="component" value="Unassembled WGS sequence"/>
</dbReference>
<accession>A0ABM9PR25</accession>
<evidence type="ECO:0000313" key="4">
    <source>
        <dbReference type="EMBL" id="CAL2108251.1"/>
    </source>
</evidence>
<proteinExistence type="predicted"/>
<evidence type="ECO:0000256" key="2">
    <source>
        <dbReference type="ARBA" id="ARBA00023027"/>
    </source>
</evidence>
<evidence type="ECO:0000259" key="3">
    <source>
        <dbReference type="Pfam" id="PF02826"/>
    </source>
</evidence>
<dbReference type="CDD" id="cd12164">
    <property type="entry name" value="GDH_like_2"/>
    <property type="match status" value="1"/>
</dbReference>
<dbReference type="PANTHER" id="PTHR43333">
    <property type="entry name" value="2-HACID_DH_C DOMAIN-CONTAINING PROTEIN"/>
    <property type="match status" value="1"/>
</dbReference>
<name>A0ABM9PR25_9FLAO</name>
<feature type="domain" description="D-isomer specific 2-hydroxyacid dehydrogenase NAD-binding" evidence="3">
    <location>
        <begin position="103"/>
        <end position="274"/>
    </location>
</feature>
<dbReference type="Gene3D" id="3.40.50.720">
    <property type="entry name" value="NAD(P)-binding Rossmann-like Domain"/>
    <property type="match status" value="2"/>
</dbReference>
<dbReference type="GO" id="GO:0016618">
    <property type="term" value="F:hydroxypyruvate reductase [NAD(P)H] activity"/>
    <property type="evidence" value="ECO:0007669"/>
    <property type="project" value="UniProtKB-EC"/>
</dbReference>
<dbReference type="EC" id="1.1.1.81" evidence="4"/>
<protein>
    <submittedName>
        <fullName evidence="4">Glyoxylate/hydroxypyruvate reductase</fullName>
        <ecNumber evidence="4">1.1.1.79</ecNumber>
        <ecNumber evidence="4">1.1.1.81</ecNumber>
    </submittedName>
</protein>
<keyword evidence="2" id="KW-0520">NAD</keyword>